<keyword evidence="2" id="KW-0732">Signal</keyword>
<name>A0A1I6RSC8_9RHOB</name>
<feature type="region of interest" description="Disordered" evidence="1">
    <location>
        <begin position="39"/>
        <end position="118"/>
    </location>
</feature>
<reference evidence="4" key="1">
    <citation type="submission" date="2016-10" db="EMBL/GenBank/DDBJ databases">
        <authorList>
            <person name="Varghese N."/>
            <person name="Submissions S."/>
        </authorList>
    </citation>
    <scope>NUCLEOTIDE SEQUENCE [LARGE SCALE GENOMIC DNA]</scope>
    <source>
        <strain evidence="4">DSM 26894</strain>
    </source>
</reference>
<dbReference type="EMBL" id="FOZW01000003">
    <property type="protein sequence ID" value="SFS67546.1"/>
    <property type="molecule type" value="Genomic_DNA"/>
</dbReference>
<evidence type="ECO:0000313" key="4">
    <source>
        <dbReference type="Proteomes" id="UP000199392"/>
    </source>
</evidence>
<dbReference type="PROSITE" id="PS51257">
    <property type="entry name" value="PROKAR_LIPOPROTEIN"/>
    <property type="match status" value="1"/>
</dbReference>
<dbReference type="RefSeq" id="WP_092423110.1">
    <property type="nucleotide sequence ID" value="NZ_FNCL01000003.1"/>
</dbReference>
<feature type="compositionally biased region" description="Low complexity" evidence="1">
    <location>
        <begin position="82"/>
        <end position="94"/>
    </location>
</feature>
<accession>A0A1I6RSC8</accession>
<evidence type="ECO:0008006" key="5">
    <source>
        <dbReference type="Google" id="ProtNLM"/>
    </source>
</evidence>
<dbReference type="STRING" id="311180.SAMN04488050_103347"/>
<proteinExistence type="predicted"/>
<evidence type="ECO:0000313" key="3">
    <source>
        <dbReference type="EMBL" id="SFS67546.1"/>
    </source>
</evidence>
<organism evidence="3 4">
    <name type="scientific">Alloyangia pacifica</name>
    <dbReference type="NCBI Taxonomy" id="311180"/>
    <lineage>
        <taxon>Bacteria</taxon>
        <taxon>Pseudomonadati</taxon>
        <taxon>Pseudomonadota</taxon>
        <taxon>Alphaproteobacteria</taxon>
        <taxon>Rhodobacterales</taxon>
        <taxon>Roseobacteraceae</taxon>
        <taxon>Alloyangia</taxon>
    </lineage>
</organism>
<protein>
    <recommendedName>
        <fullName evidence="5">Excalibur calcium-binding domain-containing protein</fullName>
    </recommendedName>
</protein>
<dbReference type="Proteomes" id="UP000199392">
    <property type="component" value="Unassembled WGS sequence"/>
</dbReference>
<dbReference type="OrthoDB" id="7951357at2"/>
<dbReference type="AlphaFoldDB" id="A0A1I6RSC8"/>
<sequence>MTRILLGGAALLALAACTTPIPDSGAGFNDYDSYQAERAQRDAVLQGSPAVTSSELPAAGGSDDPAVAAATSVLDGPQASEGAPLPTAAGTPAPQSVSGSAGLSEENSFDAVSAERTIEDDKTLIQQNRAQYEVVAPTDLPPRPDSDAPNIVAYALQTNNPVGTPLYGRSAFASEEKGLRNCAKYETSDRAQEAFLAGGGPEKDRNGLDPDGDGFACSWDPAPFRAVRGY</sequence>
<feature type="chain" id="PRO_5012859526" description="Excalibur calcium-binding domain-containing protein" evidence="2">
    <location>
        <begin position="16"/>
        <end position="230"/>
    </location>
</feature>
<evidence type="ECO:0000256" key="2">
    <source>
        <dbReference type="SAM" id="SignalP"/>
    </source>
</evidence>
<gene>
    <name evidence="3" type="ORF">SAMN04488050_103347</name>
</gene>
<feature type="region of interest" description="Disordered" evidence="1">
    <location>
        <begin position="193"/>
        <end position="215"/>
    </location>
</feature>
<feature type="signal peptide" evidence="2">
    <location>
        <begin position="1"/>
        <end position="15"/>
    </location>
</feature>
<keyword evidence="4" id="KW-1185">Reference proteome</keyword>
<evidence type="ECO:0000256" key="1">
    <source>
        <dbReference type="SAM" id="MobiDB-lite"/>
    </source>
</evidence>